<sequence length="248" mass="27156">MTTWNSDLYRDRHAFVWQHGGGVLTWLDAQPGERIVDLGCGTGELTVKIAEAGASVLGIDASSEMIEAASTKFPSLTWKVADARTFEVEPHDAIFSNAALHWVKPPEAVVERVAASLRRGGRFVAEFGGRGNVAGIVEATSEARRRLGLADVPAPWYFPSVGEYASLLESFGLVVRRAESFERPTRLEGEDGLRAWLTMFGGGLLAKLDDSEREAVVVEAERIARATLWQSGEWVADYVRLRVLAVRA</sequence>
<dbReference type="RefSeq" id="WP_110884913.1">
    <property type="nucleotide sequence ID" value="NZ_QJSX01000001.1"/>
</dbReference>
<evidence type="ECO:0000313" key="4">
    <source>
        <dbReference type="EMBL" id="PYE56418.1"/>
    </source>
</evidence>
<dbReference type="GO" id="GO:0032259">
    <property type="term" value="P:methylation"/>
    <property type="evidence" value="ECO:0007669"/>
    <property type="project" value="UniProtKB-KW"/>
</dbReference>
<dbReference type="EMBL" id="QJSX01000001">
    <property type="protein sequence ID" value="PYE56418.1"/>
    <property type="molecule type" value="Genomic_DNA"/>
</dbReference>
<evidence type="ECO:0000259" key="3">
    <source>
        <dbReference type="Pfam" id="PF13649"/>
    </source>
</evidence>
<evidence type="ECO:0000313" key="5">
    <source>
        <dbReference type="Proteomes" id="UP000248326"/>
    </source>
</evidence>
<comment type="caution">
    <text evidence="4">The sequence shown here is derived from an EMBL/GenBank/DDBJ whole genome shotgun (WGS) entry which is preliminary data.</text>
</comment>
<gene>
    <name evidence="4" type="ORF">DES52_101222</name>
</gene>
<evidence type="ECO:0000256" key="1">
    <source>
        <dbReference type="ARBA" id="ARBA00022603"/>
    </source>
</evidence>
<dbReference type="Gene3D" id="3.40.50.150">
    <property type="entry name" value="Vaccinia Virus protein VP39"/>
    <property type="match status" value="1"/>
</dbReference>
<feature type="domain" description="Methyltransferase" evidence="3">
    <location>
        <begin position="35"/>
        <end position="121"/>
    </location>
</feature>
<dbReference type="PANTHER" id="PTHR43861:SF1">
    <property type="entry name" value="TRANS-ACONITATE 2-METHYLTRANSFERASE"/>
    <property type="match status" value="1"/>
</dbReference>
<dbReference type="CDD" id="cd02440">
    <property type="entry name" value="AdoMet_MTases"/>
    <property type="match status" value="1"/>
</dbReference>
<name>A0A318SBJ7_9DEIO</name>
<keyword evidence="5" id="KW-1185">Reference proteome</keyword>
<dbReference type="InterPro" id="IPR029063">
    <property type="entry name" value="SAM-dependent_MTases_sf"/>
</dbReference>
<dbReference type="OrthoDB" id="9760689at2"/>
<dbReference type="InterPro" id="IPR041698">
    <property type="entry name" value="Methyltransf_25"/>
</dbReference>
<keyword evidence="1 4" id="KW-0489">Methyltransferase</keyword>
<dbReference type="PANTHER" id="PTHR43861">
    <property type="entry name" value="TRANS-ACONITATE 2-METHYLTRANSFERASE-RELATED"/>
    <property type="match status" value="1"/>
</dbReference>
<protein>
    <submittedName>
        <fullName evidence="4">Trans-aconitate methyltransferase</fullName>
    </submittedName>
</protein>
<keyword evidence="2 4" id="KW-0808">Transferase</keyword>
<dbReference type="Proteomes" id="UP000248326">
    <property type="component" value="Unassembled WGS sequence"/>
</dbReference>
<dbReference type="AlphaFoldDB" id="A0A318SBJ7"/>
<organism evidence="4 5">
    <name type="scientific">Deinococcus yavapaiensis KR-236</name>
    <dbReference type="NCBI Taxonomy" id="694435"/>
    <lineage>
        <taxon>Bacteria</taxon>
        <taxon>Thermotogati</taxon>
        <taxon>Deinococcota</taxon>
        <taxon>Deinococci</taxon>
        <taxon>Deinococcales</taxon>
        <taxon>Deinococcaceae</taxon>
        <taxon>Deinococcus</taxon>
    </lineage>
</organism>
<dbReference type="Pfam" id="PF13649">
    <property type="entry name" value="Methyltransf_25"/>
    <property type="match status" value="1"/>
</dbReference>
<accession>A0A318SBJ7</accession>
<reference evidence="4 5" key="1">
    <citation type="submission" date="2018-06" db="EMBL/GenBank/DDBJ databases">
        <title>Genomic Encyclopedia of Type Strains, Phase IV (KMG-IV): sequencing the most valuable type-strain genomes for metagenomic binning, comparative biology and taxonomic classification.</title>
        <authorList>
            <person name="Goeker M."/>
        </authorList>
    </citation>
    <scope>NUCLEOTIDE SEQUENCE [LARGE SCALE GENOMIC DNA]</scope>
    <source>
        <strain evidence="4 5">DSM 18048</strain>
    </source>
</reference>
<dbReference type="GO" id="GO:0008168">
    <property type="term" value="F:methyltransferase activity"/>
    <property type="evidence" value="ECO:0007669"/>
    <property type="project" value="UniProtKB-KW"/>
</dbReference>
<dbReference type="SUPFAM" id="SSF53335">
    <property type="entry name" value="S-adenosyl-L-methionine-dependent methyltransferases"/>
    <property type="match status" value="1"/>
</dbReference>
<proteinExistence type="predicted"/>
<evidence type="ECO:0000256" key="2">
    <source>
        <dbReference type="ARBA" id="ARBA00022679"/>
    </source>
</evidence>